<evidence type="ECO:0000256" key="1">
    <source>
        <dbReference type="ARBA" id="ARBA00005336"/>
    </source>
</evidence>
<dbReference type="Proteomes" id="UP000269208">
    <property type="component" value="Chromosome"/>
</dbReference>
<evidence type="ECO:0000256" key="2">
    <source>
        <dbReference type="ARBA" id="ARBA00022801"/>
    </source>
</evidence>
<dbReference type="InterPro" id="IPR036881">
    <property type="entry name" value="Glyco_hydro_3_C_sf"/>
</dbReference>
<dbReference type="FunFam" id="2.60.40.10:FF:000495">
    <property type="entry name" value="Periplasmic beta-glucosidase"/>
    <property type="match status" value="1"/>
</dbReference>
<dbReference type="GO" id="GO:0008422">
    <property type="term" value="F:beta-glucosidase activity"/>
    <property type="evidence" value="ECO:0007669"/>
    <property type="project" value="UniProtKB-ARBA"/>
</dbReference>
<dbReference type="InterPro" id="IPR002772">
    <property type="entry name" value="Glyco_hydro_3_C"/>
</dbReference>
<dbReference type="InterPro" id="IPR013783">
    <property type="entry name" value="Ig-like_fold"/>
</dbReference>
<dbReference type="InterPro" id="IPR050288">
    <property type="entry name" value="Cellulose_deg_GH3"/>
</dbReference>
<reference evidence="7 8" key="1">
    <citation type="submission" date="2018-12" db="EMBL/GenBank/DDBJ databases">
        <authorList>
            <consortium name="Pathogen Informatics"/>
        </authorList>
    </citation>
    <scope>NUCLEOTIDE SEQUENCE [LARGE SCALE GENOMIC DNA]</scope>
    <source>
        <strain evidence="7 8">NCTC6754</strain>
    </source>
</reference>
<sequence length="274" mass="30897">MRRCRRRKQADVVVAVVGESQGMAHEASSRTNITIPQSQRDLITALKATGKPLVLVLMNGRPLALVKRRSTSRCDSGDLVCRDGRRQRHCRCCCLAITTRQANCRSPSRVRWDKFRSIIAISIRDARIILKSQNKYTSRYFDEANGPLYPFGYGLSYTTFTVSDVTLSSPTMQRDGKVTASVEVTNTGKREGETVIQMYLQDVTASMSRPVKQLKGFEKITLKPGERKTVSFPIDIEALKFWNQQMKYDAEPGKFNVFIGVDSARVKQGSFELL</sequence>
<feature type="domain" description="Fibronectin type III-like" evidence="6">
    <location>
        <begin position="194"/>
        <end position="263"/>
    </location>
</feature>
<dbReference type="Pfam" id="PF01915">
    <property type="entry name" value="Glyco_hydro_3_C"/>
    <property type="match status" value="1"/>
</dbReference>
<dbReference type="GO" id="GO:0005975">
    <property type="term" value="P:carbohydrate metabolic process"/>
    <property type="evidence" value="ECO:0007669"/>
    <property type="project" value="InterPro"/>
</dbReference>
<dbReference type="Pfam" id="PF14310">
    <property type="entry name" value="Fn3-like"/>
    <property type="match status" value="1"/>
</dbReference>
<protein>
    <recommendedName>
        <fullName evidence="5">Beta-D-glucoside glucohydrolase</fullName>
    </recommendedName>
    <alternativeName>
        <fullName evidence="3">Cellobiase</fullName>
    </alternativeName>
    <alternativeName>
        <fullName evidence="4">Gentiobiase</fullName>
    </alternativeName>
</protein>
<evidence type="ECO:0000313" key="7">
    <source>
        <dbReference type="EMBL" id="VEB57240.1"/>
    </source>
</evidence>
<dbReference type="SUPFAM" id="SSF52279">
    <property type="entry name" value="Beta-D-glucan exohydrolase, C-terminal domain"/>
    <property type="match status" value="2"/>
</dbReference>
<dbReference type="InterPro" id="IPR026891">
    <property type="entry name" value="Fn3-like"/>
</dbReference>
<dbReference type="EMBL" id="LR134190">
    <property type="protein sequence ID" value="VEB57240.1"/>
    <property type="molecule type" value="Genomic_DNA"/>
</dbReference>
<proteinExistence type="inferred from homology"/>
<dbReference type="PANTHER" id="PTHR42715">
    <property type="entry name" value="BETA-GLUCOSIDASE"/>
    <property type="match status" value="1"/>
</dbReference>
<keyword evidence="2 7" id="KW-0378">Hydrolase</keyword>
<dbReference type="PANTHER" id="PTHR42715:SF10">
    <property type="entry name" value="BETA-GLUCOSIDASE"/>
    <property type="match status" value="1"/>
</dbReference>
<dbReference type="AlphaFoldDB" id="A0A3S4HYM7"/>
<dbReference type="SMART" id="SM01217">
    <property type="entry name" value="Fn3_like"/>
    <property type="match status" value="1"/>
</dbReference>
<comment type="similarity">
    <text evidence="1">Belongs to the glycosyl hydrolase 3 family.</text>
</comment>
<evidence type="ECO:0000256" key="5">
    <source>
        <dbReference type="ARBA" id="ARBA00032594"/>
    </source>
</evidence>
<organism evidence="7 8">
    <name type="scientific">Salmonella enterica I</name>
    <dbReference type="NCBI Taxonomy" id="59201"/>
    <lineage>
        <taxon>Bacteria</taxon>
        <taxon>Pseudomonadati</taxon>
        <taxon>Pseudomonadota</taxon>
        <taxon>Gammaproteobacteria</taxon>
        <taxon>Enterobacterales</taxon>
        <taxon>Enterobacteriaceae</taxon>
        <taxon>Salmonella</taxon>
    </lineage>
</organism>
<dbReference type="Gene3D" id="2.60.40.10">
    <property type="entry name" value="Immunoglobulins"/>
    <property type="match status" value="1"/>
</dbReference>
<evidence type="ECO:0000259" key="6">
    <source>
        <dbReference type="SMART" id="SM01217"/>
    </source>
</evidence>
<keyword evidence="7" id="KW-0326">Glycosidase</keyword>
<evidence type="ECO:0000313" key="8">
    <source>
        <dbReference type="Proteomes" id="UP000269208"/>
    </source>
</evidence>
<name>A0A3S4HYM7_SALET</name>
<accession>A0A3S4HYM7</accession>
<evidence type="ECO:0000256" key="3">
    <source>
        <dbReference type="ARBA" id="ARBA00031448"/>
    </source>
</evidence>
<gene>
    <name evidence="7" type="primary">bglX_4</name>
    <name evidence="7" type="ORF">NCTC6754_04785</name>
</gene>
<dbReference type="Gene3D" id="3.40.50.1700">
    <property type="entry name" value="Glycoside hydrolase family 3 C-terminal domain"/>
    <property type="match status" value="2"/>
</dbReference>
<evidence type="ECO:0000256" key="4">
    <source>
        <dbReference type="ARBA" id="ARBA00032194"/>
    </source>
</evidence>